<organism evidence="11 12">
    <name type="scientific">Nonomuraea cavernae</name>
    <dbReference type="NCBI Taxonomy" id="2045107"/>
    <lineage>
        <taxon>Bacteria</taxon>
        <taxon>Bacillati</taxon>
        <taxon>Actinomycetota</taxon>
        <taxon>Actinomycetes</taxon>
        <taxon>Streptosporangiales</taxon>
        <taxon>Streptosporangiaceae</taxon>
        <taxon>Nonomuraea</taxon>
    </lineage>
</organism>
<evidence type="ECO:0000256" key="4">
    <source>
        <dbReference type="ARBA" id="ARBA00022741"/>
    </source>
</evidence>
<comment type="caution">
    <text evidence="11">The sequence shown here is derived from an EMBL/GenBank/DDBJ whole genome shotgun (WGS) entry which is preliminary data.</text>
</comment>
<dbReference type="InterPro" id="IPR011009">
    <property type="entry name" value="Kinase-like_dom_sf"/>
</dbReference>
<dbReference type="EMBL" id="BMNH01000047">
    <property type="protein sequence ID" value="GGO82978.1"/>
    <property type="molecule type" value="Genomic_DNA"/>
</dbReference>
<reference evidence="11" key="1">
    <citation type="journal article" date="2014" name="Int. J. Syst. Evol. Microbiol.">
        <title>Complete genome sequence of Corynebacterium casei LMG S-19264T (=DSM 44701T), isolated from a smear-ripened cheese.</title>
        <authorList>
            <consortium name="US DOE Joint Genome Institute (JGI-PGF)"/>
            <person name="Walter F."/>
            <person name="Albersmeier A."/>
            <person name="Kalinowski J."/>
            <person name="Ruckert C."/>
        </authorList>
    </citation>
    <scope>NUCLEOTIDE SEQUENCE</scope>
    <source>
        <strain evidence="11">CGMCC 4.7368</strain>
    </source>
</reference>
<evidence type="ECO:0000256" key="2">
    <source>
        <dbReference type="ARBA" id="ARBA00022527"/>
    </source>
</evidence>
<evidence type="ECO:0000256" key="1">
    <source>
        <dbReference type="ARBA" id="ARBA00012513"/>
    </source>
</evidence>
<evidence type="ECO:0000256" key="8">
    <source>
        <dbReference type="ARBA" id="ARBA00048679"/>
    </source>
</evidence>
<dbReference type="PANTHER" id="PTHR43671:SF98">
    <property type="entry name" value="SERINE_THREONINE-PROTEIN KINASE NEK11"/>
    <property type="match status" value="1"/>
</dbReference>
<name>A0A918DUH6_9ACTN</name>
<dbReference type="SUPFAM" id="SSF56112">
    <property type="entry name" value="Protein kinase-like (PK-like)"/>
    <property type="match status" value="1"/>
</dbReference>
<keyword evidence="5 11" id="KW-0418">Kinase</keyword>
<dbReference type="GO" id="GO:0005524">
    <property type="term" value="F:ATP binding"/>
    <property type="evidence" value="ECO:0007669"/>
    <property type="project" value="UniProtKB-KW"/>
</dbReference>
<feature type="compositionally biased region" description="Polar residues" evidence="9">
    <location>
        <begin position="358"/>
        <end position="367"/>
    </location>
</feature>
<keyword evidence="2" id="KW-0723">Serine/threonine-protein kinase</keyword>
<evidence type="ECO:0000259" key="10">
    <source>
        <dbReference type="PROSITE" id="PS50011"/>
    </source>
</evidence>
<feature type="region of interest" description="Disordered" evidence="9">
    <location>
        <begin position="358"/>
        <end position="526"/>
    </location>
</feature>
<feature type="domain" description="Protein kinase" evidence="10">
    <location>
        <begin position="15"/>
        <end position="246"/>
    </location>
</feature>
<accession>A0A918DUH6</accession>
<feature type="compositionally biased region" description="Low complexity" evidence="9">
    <location>
        <begin position="443"/>
        <end position="458"/>
    </location>
</feature>
<evidence type="ECO:0000256" key="3">
    <source>
        <dbReference type="ARBA" id="ARBA00022679"/>
    </source>
</evidence>
<dbReference type="PROSITE" id="PS50011">
    <property type="entry name" value="PROTEIN_KINASE_DOM"/>
    <property type="match status" value="1"/>
</dbReference>
<evidence type="ECO:0000256" key="7">
    <source>
        <dbReference type="ARBA" id="ARBA00047899"/>
    </source>
</evidence>
<evidence type="ECO:0000256" key="5">
    <source>
        <dbReference type="ARBA" id="ARBA00022777"/>
    </source>
</evidence>
<evidence type="ECO:0000313" key="12">
    <source>
        <dbReference type="Proteomes" id="UP000646523"/>
    </source>
</evidence>
<feature type="compositionally biased region" description="Basic and acidic residues" evidence="9">
    <location>
        <begin position="390"/>
        <end position="399"/>
    </location>
</feature>
<feature type="compositionally biased region" description="Polar residues" evidence="9">
    <location>
        <begin position="516"/>
        <end position="526"/>
    </location>
</feature>
<evidence type="ECO:0000313" key="11">
    <source>
        <dbReference type="EMBL" id="GGO82978.1"/>
    </source>
</evidence>
<dbReference type="InterPro" id="IPR000719">
    <property type="entry name" value="Prot_kinase_dom"/>
</dbReference>
<dbReference type="Pfam" id="PF00069">
    <property type="entry name" value="Pkinase"/>
    <property type="match status" value="1"/>
</dbReference>
<evidence type="ECO:0000256" key="9">
    <source>
        <dbReference type="SAM" id="MobiDB-lite"/>
    </source>
</evidence>
<reference evidence="11" key="2">
    <citation type="submission" date="2020-09" db="EMBL/GenBank/DDBJ databases">
        <authorList>
            <person name="Sun Q."/>
            <person name="Zhou Y."/>
        </authorList>
    </citation>
    <scope>NUCLEOTIDE SEQUENCE</scope>
    <source>
        <strain evidence="11">CGMCC 4.7368</strain>
    </source>
</reference>
<dbReference type="InterPro" id="IPR050660">
    <property type="entry name" value="NEK_Ser/Thr_kinase"/>
</dbReference>
<comment type="catalytic activity">
    <reaction evidence="8">
        <text>L-seryl-[protein] + ATP = O-phospho-L-seryl-[protein] + ADP + H(+)</text>
        <dbReference type="Rhea" id="RHEA:17989"/>
        <dbReference type="Rhea" id="RHEA-COMP:9863"/>
        <dbReference type="Rhea" id="RHEA-COMP:11604"/>
        <dbReference type="ChEBI" id="CHEBI:15378"/>
        <dbReference type="ChEBI" id="CHEBI:29999"/>
        <dbReference type="ChEBI" id="CHEBI:30616"/>
        <dbReference type="ChEBI" id="CHEBI:83421"/>
        <dbReference type="ChEBI" id="CHEBI:456216"/>
        <dbReference type="EC" id="2.7.11.1"/>
    </reaction>
</comment>
<dbReference type="GO" id="GO:0004674">
    <property type="term" value="F:protein serine/threonine kinase activity"/>
    <property type="evidence" value="ECO:0007669"/>
    <property type="project" value="UniProtKB-KW"/>
</dbReference>
<dbReference type="RefSeq" id="WP_189129043.1">
    <property type="nucleotide sequence ID" value="NZ_BMNH01000047.1"/>
</dbReference>
<keyword evidence="12" id="KW-1185">Reference proteome</keyword>
<keyword evidence="3" id="KW-0808">Transferase</keyword>
<dbReference type="CDD" id="cd14014">
    <property type="entry name" value="STKc_PknB_like"/>
    <property type="match status" value="1"/>
</dbReference>
<gene>
    <name evidence="11" type="ORF">GCM10012289_75470</name>
</gene>
<keyword evidence="4" id="KW-0547">Nucleotide-binding</keyword>
<feature type="compositionally biased region" description="Pro residues" evidence="9">
    <location>
        <begin position="473"/>
        <end position="487"/>
    </location>
</feature>
<dbReference type="Proteomes" id="UP000646523">
    <property type="component" value="Unassembled WGS sequence"/>
</dbReference>
<protein>
    <recommendedName>
        <fullName evidence="1">non-specific serine/threonine protein kinase</fullName>
        <ecNumber evidence="1">2.7.11.1</ecNumber>
    </recommendedName>
</protein>
<keyword evidence="6" id="KW-0067">ATP-binding</keyword>
<evidence type="ECO:0000256" key="6">
    <source>
        <dbReference type="ARBA" id="ARBA00022840"/>
    </source>
</evidence>
<sequence length="633" mass="66510">MGSLHPRDPEELCGYTLVERIGESPRGVVYRGRRGEGGDSVAIKLLPETPDASDIARRLESAKRVSSSHVARVLDAGVWEGQPYFVREYVEGRSLAELVETDGTLTGDALQRVAVAVLTALTSVHAAGLAHAGLTPYNVIVGTDGLRLTDVAIDEPSVEAGYLSPQLDSEPYGARTDVYSWAAVVTFAATGRPPSGQAVLNAEPELGAMTEPLRGIVVSALSVVAGERPTTHAALEGLTGAGAPVPGDGEPLRGVPMPPQALVSRSPDDDEPLRGVPLPPPSSWVPQQLDDSTRWEPPPPSATEPQQAWWEPKTVQATVSGGSGRKFPIGLVAAMATVVLVSGLGLWGASQYVPKQSLQPASASGDQTPVPGTASNEKNSADIPATPKQRTSEQPEKKAPRVKTPEPQATDVLPFDLPRDDPSSVAVPELSTVPSPLPTQPIATQAVAQPTVTVTATPSPERNDRRENAGSPEPHPTQPPTPNPSHSPQPQVTVTVTATPTPTAEPPTPTEQPTVSATPTPTRTFATNPYTPVQVCGDGFVVQRSTEFTSGVTYQLYHDGTGEHCVVTLKNSDVGKSGPVSATLEVRNGPRQSYNGDHEFFAGPVKLRAEGKCVRYAGAVGSFSTNSTWDDCG</sequence>
<feature type="region of interest" description="Disordered" evidence="9">
    <location>
        <begin position="234"/>
        <end position="312"/>
    </location>
</feature>
<dbReference type="SMART" id="SM00220">
    <property type="entry name" value="S_TKc"/>
    <property type="match status" value="1"/>
</dbReference>
<dbReference type="PANTHER" id="PTHR43671">
    <property type="entry name" value="SERINE/THREONINE-PROTEIN KINASE NEK"/>
    <property type="match status" value="1"/>
</dbReference>
<dbReference type="Gene3D" id="1.10.510.10">
    <property type="entry name" value="Transferase(Phosphotransferase) domain 1"/>
    <property type="match status" value="1"/>
</dbReference>
<dbReference type="AlphaFoldDB" id="A0A918DUH6"/>
<proteinExistence type="predicted"/>
<comment type="catalytic activity">
    <reaction evidence="7">
        <text>L-threonyl-[protein] + ATP = O-phospho-L-threonyl-[protein] + ADP + H(+)</text>
        <dbReference type="Rhea" id="RHEA:46608"/>
        <dbReference type="Rhea" id="RHEA-COMP:11060"/>
        <dbReference type="Rhea" id="RHEA-COMP:11605"/>
        <dbReference type="ChEBI" id="CHEBI:15378"/>
        <dbReference type="ChEBI" id="CHEBI:30013"/>
        <dbReference type="ChEBI" id="CHEBI:30616"/>
        <dbReference type="ChEBI" id="CHEBI:61977"/>
        <dbReference type="ChEBI" id="CHEBI:456216"/>
        <dbReference type="EC" id="2.7.11.1"/>
    </reaction>
</comment>
<feature type="compositionally biased region" description="Low complexity" evidence="9">
    <location>
        <begin position="488"/>
        <end position="502"/>
    </location>
</feature>
<dbReference type="EC" id="2.7.11.1" evidence="1"/>